<reference evidence="5 6" key="1">
    <citation type="submission" date="2015-03" db="EMBL/GenBank/DDBJ databases">
        <authorList>
            <person name="Murphy D."/>
        </authorList>
    </citation>
    <scope>NUCLEOTIDE SEQUENCE [LARGE SCALE GENOMIC DNA]</scope>
    <source>
        <strain evidence="5 6">KMM 520</strain>
    </source>
</reference>
<feature type="binding site" evidence="4">
    <location>
        <position position="63"/>
    </location>
    <ligand>
        <name>a divalent metal cation</name>
        <dbReference type="ChEBI" id="CHEBI:60240"/>
        <label>1</label>
    </ligand>
</feature>
<feature type="binding site" evidence="4">
    <location>
        <position position="222"/>
    </location>
    <ligand>
        <name>a divalent metal cation</name>
        <dbReference type="ChEBI" id="CHEBI:60240"/>
        <label>1</label>
    </ligand>
</feature>
<dbReference type="SUPFAM" id="SSF102705">
    <property type="entry name" value="NIF3 (NGG1p interacting factor 3)-like"/>
    <property type="match status" value="1"/>
</dbReference>
<gene>
    <name evidence="5" type="ORF">PTRA_a1375</name>
</gene>
<dbReference type="PANTHER" id="PTHR13799">
    <property type="entry name" value="NGG1 INTERACTING FACTOR 3"/>
    <property type="match status" value="1"/>
</dbReference>
<dbReference type="Proteomes" id="UP000065261">
    <property type="component" value="Chromosome I"/>
</dbReference>
<dbReference type="GO" id="GO:0005737">
    <property type="term" value="C:cytoplasm"/>
    <property type="evidence" value="ECO:0007669"/>
    <property type="project" value="TreeGrafter"/>
</dbReference>
<dbReference type="InterPro" id="IPR036069">
    <property type="entry name" value="DUF34/NIF3_sf"/>
</dbReference>
<comment type="similarity">
    <text evidence="1">Belongs to the GTP cyclohydrolase I type 2/NIF3 family.</text>
</comment>
<dbReference type="InterPro" id="IPR002678">
    <property type="entry name" value="DUF34/NIF3"/>
</dbReference>
<organism evidence="5">
    <name type="scientific">Pseudoalteromonas translucida KMM 520</name>
    <dbReference type="NCBI Taxonomy" id="1315283"/>
    <lineage>
        <taxon>Bacteria</taxon>
        <taxon>Pseudomonadati</taxon>
        <taxon>Pseudomonadota</taxon>
        <taxon>Gammaproteobacteria</taxon>
        <taxon>Alteromonadales</taxon>
        <taxon>Pseudoalteromonadaceae</taxon>
        <taxon>Pseudoalteromonas</taxon>
    </lineage>
</organism>
<feature type="binding site" evidence="4">
    <location>
        <position position="101"/>
    </location>
    <ligand>
        <name>a divalent metal cation</name>
        <dbReference type="ChEBI" id="CHEBI:60240"/>
        <label>1</label>
    </ligand>
</feature>
<dbReference type="Pfam" id="PF01784">
    <property type="entry name" value="DUF34_NIF3"/>
    <property type="match status" value="1"/>
</dbReference>
<feature type="binding site" evidence="4">
    <location>
        <position position="218"/>
    </location>
    <ligand>
        <name>a divalent metal cation</name>
        <dbReference type="ChEBI" id="CHEBI:60240"/>
        <label>1</label>
    </ligand>
</feature>
<dbReference type="NCBIfam" id="TIGR00486">
    <property type="entry name" value="YbgI_SA1388"/>
    <property type="match status" value="1"/>
</dbReference>
<accession>A0A0U2VGJ3</accession>
<dbReference type="OrthoDB" id="9800881at2"/>
<feature type="binding site" evidence="4">
    <location>
        <position position="64"/>
    </location>
    <ligand>
        <name>a divalent metal cation</name>
        <dbReference type="ChEBI" id="CHEBI:60240"/>
        <label>2</label>
    </ligand>
</feature>
<evidence type="ECO:0000256" key="3">
    <source>
        <dbReference type="ARBA" id="ARBA00022723"/>
    </source>
</evidence>
<evidence type="ECO:0000256" key="1">
    <source>
        <dbReference type="ARBA" id="ARBA00006964"/>
    </source>
</evidence>
<dbReference type="Gene3D" id="3.40.1390.30">
    <property type="entry name" value="NIF3 (NGG1p interacting factor 3)-like"/>
    <property type="match status" value="2"/>
</dbReference>
<dbReference type="FunFam" id="3.40.1390.30:FF:000002">
    <property type="entry name" value="Nif3-like dinuclear metal center protein"/>
    <property type="match status" value="1"/>
</dbReference>
<dbReference type="GO" id="GO:0046872">
    <property type="term" value="F:metal ion binding"/>
    <property type="evidence" value="ECO:0007669"/>
    <property type="project" value="UniProtKB-KW"/>
</dbReference>
<dbReference type="PATRIC" id="fig|1315283.4.peg.1190"/>
<name>A0A0U2VGJ3_9GAMM</name>
<dbReference type="RefSeq" id="WP_058373050.1">
    <property type="nucleotide sequence ID" value="NZ_CP011034.1"/>
</dbReference>
<evidence type="ECO:0000313" key="5">
    <source>
        <dbReference type="EMBL" id="ALS32597.1"/>
    </source>
</evidence>
<keyword evidence="3 4" id="KW-0479">Metal-binding</keyword>
<dbReference type="EMBL" id="CP011034">
    <property type="protein sequence ID" value="ALS32597.1"/>
    <property type="molecule type" value="Genomic_DNA"/>
</dbReference>
<proteinExistence type="inferred from homology"/>
<evidence type="ECO:0000313" key="6">
    <source>
        <dbReference type="Proteomes" id="UP000065261"/>
    </source>
</evidence>
<dbReference type="AlphaFoldDB" id="A0A0U2VGJ3"/>
<protein>
    <recommendedName>
        <fullName evidence="2">GTP cyclohydrolase 1 type 2 homolog</fullName>
    </recommendedName>
</protein>
<evidence type="ECO:0000256" key="4">
    <source>
        <dbReference type="PIRSR" id="PIRSR602678-1"/>
    </source>
</evidence>
<evidence type="ECO:0000256" key="2">
    <source>
        <dbReference type="ARBA" id="ARBA00022112"/>
    </source>
</evidence>
<dbReference type="KEGG" id="ptn:PTRA_a1375"/>
<dbReference type="PANTHER" id="PTHR13799:SF14">
    <property type="entry name" value="GTP CYCLOHYDROLASE 1 TYPE 2 HOMOLOG"/>
    <property type="match status" value="1"/>
</dbReference>
<sequence>MQRREFNQLLNDILKPHTINDFCPNGLQVEGKNEIKTIITGVTASQALIDAAIEKNADAILVHHGYFWKGESQPITGMKKRRIGALLANDINLFAYHLPLDIHPVLGNNAQLALLLDIEIEAGLEPVANSVAMKGRLKTPLTGEEFANKIAQVLNRTPLSSLVRTDKVETIGLCTGGGQGYIDLAAEQGLDAYLTGEASEQTIHSSREQNIDFFAAGHHATERYGIKALGELLAQEHGFDVTFIDIDNPV</sequence>